<dbReference type="WormBase" id="F35D11.8">
    <property type="protein sequence ID" value="CE02721"/>
    <property type="gene ID" value="WBGene00018048"/>
    <property type="gene designation" value="clec-137"/>
</dbReference>
<dbReference type="Bgee" id="WBGene00018048">
    <property type="expression patterns" value="Expressed in adult organism and 1 other cell type or tissue"/>
</dbReference>
<dbReference type="InParanoid" id="Q20037"/>
<keyword evidence="3" id="KW-1185">Reference proteome</keyword>
<dbReference type="GeneID" id="185281"/>
<feature type="signal peptide" evidence="1">
    <location>
        <begin position="1"/>
        <end position="27"/>
    </location>
</feature>
<dbReference type="EMBL" id="BX284602">
    <property type="protein sequence ID" value="CCD70535.1"/>
    <property type="molecule type" value="Genomic_DNA"/>
</dbReference>
<evidence type="ECO:0000313" key="3">
    <source>
        <dbReference type="Proteomes" id="UP000001940"/>
    </source>
</evidence>
<sequence>MLKAFYEVQYKMLVLFLLFLAVPEFSAKDPRCPGNFTYFKRTPTAKNNFTKGWCLGIFNETDLGNRDRARSVCIYYNASLSIPENSHELEVISKTASLRNISVPIALDGQLSPRCKFAIYKGQVKGAKRFNQTSEEGICNIKYELFIYDDINTDTSFIRTKLGVSAGSNVRSVQADDDIEYRSTADCTVLEKGSYHYSNGTLKDGHTNLMDCMGQLAGSKRLPEKNVTAVLCGRLPF</sequence>
<dbReference type="KEGG" id="cel:CELE_F35D11.8"/>
<dbReference type="UCSC" id="F35D11.8">
    <property type="organism name" value="c. elegans"/>
</dbReference>
<gene>
    <name evidence="2 4" type="primary">clec-137</name>
    <name evidence="2" type="ORF">CELE_F35D11.8</name>
    <name evidence="4" type="ORF">F35D11.8</name>
</gene>
<reference evidence="2 3" key="1">
    <citation type="journal article" date="1998" name="Science">
        <title>Genome sequence of the nematode C. elegans: a platform for investigating biology.</title>
        <authorList>
            <consortium name="The C. elegans sequencing consortium"/>
            <person name="Sulson J.E."/>
            <person name="Waterston R."/>
        </authorList>
    </citation>
    <scope>NUCLEOTIDE SEQUENCE [LARGE SCALE GENOMIC DNA]</scope>
    <source>
        <strain evidence="2 3">Bristol N2</strain>
    </source>
</reference>
<dbReference type="InterPro" id="IPR016187">
    <property type="entry name" value="CTDL_fold"/>
</dbReference>
<evidence type="ECO:0000313" key="2">
    <source>
        <dbReference type="EMBL" id="CCD70535.1"/>
    </source>
</evidence>
<protein>
    <submittedName>
        <fullName evidence="2">C-type LECtin</fullName>
    </submittedName>
</protein>
<evidence type="ECO:0000256" key="1">
    <source>
        <dbReference type="SAM" id="SignalP"/>
    </source>
</evidence>
<dbReference type="eggNOG" id="KOG4297">
    <property type="taxonomic scope" value="Eukaryota"/>
</dbReference>
<organism evidence="2 3">
    <name type="scientific">Caenorhabditis elegans</name>
    <dbReference type="NCBI Taxonomy" id="6239"/>
    <lineage>
        <taxon>Eukaryota</taxon>
        <taxon>Metazoa</taxon>
        <taxon>Ecdysozoa</taxon>
        <taxon>Nematoda</taxon>
        <taxon>Chromadorea</taxon>
        <taxon>Rhabditida</taxon>
        <taxon>Rhabditina</taxon>
        <taxon>Rhabditomorpha</taxon>
        <taxon>Rhabditoidea</taxon>
        <taxon>Rhabditidae</taxon>
        <taxon>Peloderinae</taxon>
        <taxon>Caenorhabditis</taxon>
    </lineage>
</organism>
<evidence type="ECO:0000313" key="4">
    <source>
        <dbReference type="WormBase" id="F35D11.8"/>
    </source>
</evidence>
<dbReference type="OrthoDB" id="5806112at2759"/>
<dbReference type="PeptideAtlas" id="Q20037"/>
<evidence type="ECO:0007829" key="5">
    <source>
        <dbReference type="PeptideAtlas" id="Q20037"/>
    </source>
</evidence>
<dbReference type="Proteomes" id="UP000001940">
    <property type="component" value="Chromosome II"/>
</dbReference>
<keyword evidence="5" id="KW-1267">Proteomics identification</keyword>
<dbReference type="AGR" id="WB:WBGene00018048"/>
<dbReference type="PaxDb" id="6239-F35D11.8"/>
<dbReference type="PANTHER" id="PTHR23124">
    <property type="entry name" value="C-TYPE LECTIN DOMAIN-CONTAINING PROTEIN-RELATED-RELATED"/>
    <property type="match status" value="1"/>
</dbReference>
<dbReference type="PANTHER" id="PTHR23124:SF149">
    <property type="entry name" value="C-TYPE LECTIN-RELATED"/>
    <property type="match status" value="1"/>
</dbReference>
<proteinExistence type="evidence at protein level"/>
<feature type="chain" id="PRO_5004199238" evidence="1">
    <location>
        <begin position="28"/>
        <end position="237"/>
    </location>
</feature>
<dbReference type="CTD" id="185281"/>
<dbReference type="HOGENOM" id="CLU_086458_0_0_1"/>
<dbReference type="PhylomeDB" id="Q20037"/>
<dbReference type="SUPFAM" id="SSF56436">
    <property type="entry name" value="C-type lectin-like"/>
    <property type="match status" value="1"/>
</dbReference>
<accession>Q20037</accession>
<dbReference type="RefSeq" id="NP_494814.1">
    <property type="nucleotide sequence ID" value="NM_062413.3"/>
</dbReference>
<name>Q20037_CAEEL</name>
<dbReference type="AlphaFoldDB" id="Q20037"/>
<keyword evidence="1" id="KW-0732">Signal</keyword>
<dbReference type="STRING" id="6239.F35D11.8.1"/>
<dbReference type="PIR" id="T16265">
    <property type="entry name" value="T16265"/>
</dbReference>
<dbReference type="FunCoup" id="Q20037">
    <property type="interactions" value="105"/>
</dbReference>